<dbReference type="SUPFAM" id="SSF53850">
    <property type="entry name" value="Periplasmic binding protein-like II"/>
    <property type="match status" value="1"/>
</dbReference>
<sequence length="324" mass="35366">MNDSLPGLREMQMFVAVYETRSFTAAAAREFATQSGISQHIKQIEEMLGVQLFDRQKGVEPTAAGTSFYQHCLEVVAANSRALQALDTFEQGLSGEVRFGVTPTLATYQLAPAYLRLMSQNPNASIAVIDAPSNMLIDMVRAGELDFAIIPSISQPPADLSTTVFAATPAFLVSSITHDSGFEHGELIELDELTGFKLLAPDSREYAQWIGSQLDALSGPGPCYQLDAVLATLDLIRQSEWMAILPGLLFVHDFSVEPAERDFRINPFAGAGLTLELLLVQPARPTPSALMMAAISAIQQVAQEHIQLLSRFRFGNQPAVRRLQ</sequence>
<proteinExistence type="inferred from homology"/>
<dbReference type="CDD" id="cd05466">
    <property type="entry name" value="PBP2_LTTR_substrate"/>
    <property type="match status" value="1"/>
</dbReference>
<comment type="similarity">
    <text evidence="1">Belongs to the LysR transcriptional regulatory family.</text>
</comment>
<dbReference type="PANTHER" id="PTHR30126:SF40">
    <property type="entry name" value="HTH-TYPE TRANSCRIPTIONAL REGULATOR GLTR"/>
    <property type="match status" value="1"/>
</dbReference>
<keyword evidence="3" id="KW-0238">DNA-binding</keyword>
<keyword evidence="2" id="KW-0805">Transcription regulation</keyword>
<dbReference type="PROSITE" id="PS50931">
    <property type="entry name" value="HTH_LYSR"/>
    <property type="match status" value="1"/>
</dbReference>
<dbReference type="InterPro" id="IPR036390">
    <property type="entry name" value="WH_DNA-bd_sf"/>
</dbReference>
<evidence type="ECO:0000256" key="4">
    <source>
        <dbReference type="ARBA" id="ARBA00023163"/>
    </source>
</evidence>
<evidence type="ECO:0000256" key="2">
    <source>
        <dbReference type="ARBA" id="ARBA00023015"/>
    </source>
</evidence>
<dbReference type="Gene3D" id="1.10.10.10">
    <property type="entry name" value="Winged helix-like DNA-binding domain superfamily/Winged helix DNA-binding domain"/>
    <property type="match status" value="1"/>
</dbReference>
<dbReference type="SUPFAM" id="SSF46785">
    <property type="entry name" value="Winged helix' DNA-binding domain"/>
    <property type="match status" value="1"/>
</dbReference>
<organism evidence="6 7">
    <name type="scientific">Pseudomonas fluorescens NCIMB 11764</name>
    <dbReference type="NCBI Taxonomy" id="1221522"/>
    <lineage>
        <taxon>Bacteria</taxon>
        <taxon>Pseudomonadati</taxon>
        <taxon>Pseudomonadota</taxon>
        <taxon>Gammaproteobacteria</taxon>
        <taxon>Pseudomonadales</taxon>
        <taxon>Pseudomonadaceae</taxon>
        <taxon>Pseudomonas</taxon>
    </lineage>
</organism>
<dbReference type="PRINTS" id="PR00039">
    <property type="entry name" value="HTHLYSR"/>
</dbReference>
<feature type="domain" description="HTH lysR-type" evidence="5">
    <location>
        <begin position="6"/>
        <end position="62"/>
    </location>
</feature>
<evidence type="ECO:0000313" key="6">
    <source>
        <dbReference type="EMBL" id="AKV07974.1"/>
    </source>
</evidence>
<reference evidence="6 7" key="1">
    <citation type="journal article" date="2012" name="J. Bacteriol.">
        <title>Draft genome sequence of the cyanide-utilizing bacterium Pseudomonas fluorescens strain NCIMB 11764.</title>
        <authorList>
            <person name="Vilo C.A."/>
            <person name="Benedik M.J."/>
            <person name="Kunz D.A."/>
            <person name="Dong Q."/>
        </authorList>
    </citation>
    <scope>NUCLEOTIDE SEQUENCE [LARGE SCALE GENOMIC DNA]</scope>
    <source>
        <strain evidence="6 7">NCIMB 11764</strain>
    </source>
</reference>
<dbReference type="InterPro" id="IPR000847">
    <property type="entry name" value="LysR_HTH_N"/>
</dbReference>
<evidence type="ECO:0000256" key="3">
    <source>
        <dbReference type="ARBA" id="ARBA00023125"/>
    </source>
</evidence>
<dbReference type="Pfam" id="PF03466">
    <property type="entry name" value="LysR_substrate"/>
    <property type="match status" value="1"/>
</dbReference>
<dbReference type="GO" id="GO:0000976">
    <property type="term" value="F:transcription cis-regulatory region binding"/>
    <property type="evidence" value="ECO:0007669"/>
    <property type="project" value="TreeGrafter"/>
</dbReference>
<dbReference type="InterPro" id="IPR005119">
    <property type="entry name" value="LysR_subst-bd"/>
</dbReference>
<dbReference type="eggNOG" id="COG0583">
    <property type="taxonomic scope" value="Bacteria"/>
</dbReference>
<dbReference type="EMBL" id="CP010945">
    <property type="protein sequence ID" value="AKV07974.1"/>
    <property type="molecule type" value="Genomic_DNA"/>
</dbReference>
<dbReference type="RefSeq" id="WP_017337783.1">
    <property type="nucleotide sequence ID" value="NZ_CP010945.1"/>
</dbReference>
<protein>
    <submittedName>
        <fullName evidence="6">Transcriptional regulator</fullName>
    </submittedName>
</protein>
<gene>
    <name evidence="6" type="ORF">B723_16775</name>
</gene>
<evidence type="ECO:0000313" key="7">
    <source>
        <dbReference type="Proteomes" id="UP000017175"/>
    </source>
</evidence>
<dbReference type="GO" id="GO:0003700">
    <property type="term" value="F:DNA-binding transcription factor activity"/>
    <property type="evidence" value="ECO:0007669"/>
    <property type="project" value="InterPro"/>
</dbReference>
<dbReference type="Gene3D" id="3.40.190.10">
    <property type="entry name" value="Periplasmic binding protein-like II"/>
    <property type="match status" value="2"/>
</dbReference>
<name>A0A0K1QQD4_PSEFL</name>
<dbReference type="AlphaFoldDB" id="A0A0K1QQD4"/>
<dbReference type="Proteomes" id="UP000017175">
    <property type="component" value="Chromosome"/>
</dbReference>
<dbReference type="InterPro" id="IPR036388">
    <property type="entry name" value="WH-like_DNA-bd_sf"/>
</dbReference>
<dbReference type="PANTHER" id="PTHR30126">
    <property type="entry name" value="HTH-TYPE TRANSCRIPTIONAL REGULATOR"/>
    <property type="match status" value="1"/>
</dbReference>
<keyword evidence="4" id="KW-0804">Transcription</keyword>
<evidence type="ECO:0000256" key="1">
    <source>
        <dbReference type="ARBA" id="ARBA00009437"/>
    </source>
</evidence>
<dbReference type="OrthoDB" id="5723059at2"/>
<dbReference type="Pfam" id="PF00126">
    <property type="entry name" value="HTH_1"/>
    <property type="match status" value="1"/>
</dbReference>
<accession>A0A0K1QQD4</accession>
<dbReference type="FunFam" id="1.10.10.10:FF:000001">
    <property type="entry name" value="LysR family transcriptional regulator"/>
    <property type="match status" value="1"/>
</dbReference>
<evidence type="ECO:0000259" key="5">
    <source>
        <dbReference type="PROSITE" id="PS50931"/>
    </source>
</evidence>